<dbReference type="Gene3D" id="3.30.420.10">
    <property type="entry name" value="Ribonuclease H-like superfamily/Ribonuclease H"/>
    <property type="match status" value="1"/>
</dbReference>
<proteinExistence type="inferred from homology"/>
<evidence type="ECO:0000313" key="10">
    <source>
        <dbReference type="Proteomes" id="UP001549921"/>
    </source>
</evidence>
<evidence type="ECO:0000256" key="6">
    <source>
        <dbReference type="ARBA" id="ARBA00022842"/>
    </source>
</evidence>
<dbReference type="Proteomes" id="UP001549921">
    <property type="component" value="Unassembled WGS sequence"/>
</dbReference>
<reference evidence="9 10" key="1">
    <citation type="submission" date="2024-06" db="EMBL/GenBank/DDBJ databases">
        <title>A chromosome-level genome assembly of beet webworm, Loxostege sticticalis.</title>
        <authorList>
            <person name="Zhang Y."/>
        </authorList>
    </citation>
    <scope>NUCLEOTIDE SEQUENCE [LARGE SCALE GENOMIC DNA]</scope>
    <source>
        <strain evidence="9">AQ028</strain>
        <tissue evidence="9">Male pupae</tissue>
    </source>
</reference>
<dbReference type="SMART" id="SM00479">
    <property type="entry name" value="EXOIII"/>
    <property type="match status" value="1"/>
</dbReference>
<keyword evidence="5" id="KW-0269">Exonuclease</keyword>
<keyword evidence="3" id="KW-0479">Metal-binding</keyword>
<evidence type="ECO:0000256" key="3">
    <source>
        <dbReference type="ARBA" id="ARBA00022723"/>
    </source>
</evidence>
<evidence type="ECO:0000313" key="9">
    <source>
        <dbReference type="EMBL" id="KAL0810469.1"/>
    </source>
</evidence>
<comment type="similarity">
    <text evidence="7">Belongs to the exonuclease superfamily. TREX family.</text>
</comment>
<evidence type="ECO:0000256" key="7">
    <source>
        <dbReference type="ARBA" id="ARBA00025769"/>
    </source>
</evidence>
<dbReference type="EMBL" id="JBEDNZ010000026">
    <property type="protein sequence ID" value="KAL0810469.1"/>
    <property type="molecule type" value="Genomic_DNA"/>
</dbReference>
<keyword evidence="4" id="KW-0378">Hydrolase</keyword>
<evidence type="ECO:0000256" key="5">
    <source>
        <dbReference type="ARBA" id="ARBA00022839"/>
    </source>
</evidence>
<dbReference type="Pfam" id="PF00929">
    <property type="entry name" value="RNase_T"/>
    <property type="match status" value="1"/>
</dbReference>
<dbReference type="InterPro" id="IPR040393">
    <property type="entry name" value="TREX1/2"/>
</dbReference>
<protein>
    <recommendedName>
        <fullName evidence="8">Exonuclease domain-containing protein</fullName>
    </recommendedName>
</protein>
<comment type="cofactor">
    <cofactor evidence="1">
        <name>Mg(2+)</name>
        <dbReference type="ChEBI" id="CHEBI:18420"/>
    </cofactor>
</comment>
<dbReference type="InterPro" id="IPR013520">
    <property type="entry name" value="Ribonucl_H"/>
</dbReference>
<dbReference type="PANTHER" id="PTHR13058:SF19">
    <property type="entry name" value="LD40940P"/>
    <property type="match status" value="1"/>
</dbReference>
<keyword evidence="6" id="KW-0460">Magnesium</keyword>
<evidence type="ECO:0000256" key="1">
    <source>
        <dbReference type="ARBA" id="ARBA00001946"/>
    </source>
</evidence>
<evidence type="ECO:0000259" key="8">
    <source>
        <dbReference type="SMART" id="SM00479"/>
    </source>
</evidence>
<evidence type="ECO:0000256" key="4">
    <source>
        <dbReference type="ARBA" id="ARBA00022801"/>
    </source>
</evidence>
<accession>A0ABD0S8S4</accession>
<dbReference type="InterPro" id="IPR036397">
    <property type="entry name" value="RNaseH_sf"/>
</dbReference>
<dbReference type="PANTHER" id="PTHR13058">
    <property type="entry name" value="THREE PRIME REPAIR EXONUCLEASE 1, 2"/>
    <property type="match status" value="1"/>
</dbReference>
<dbReference type="GO" id="GO:0046872">
    <property type="term" value="F:metal ion binding"/>
    <property type="evidence" value="ECO:0007669"/>
    <property type="project" value="UniProtKB-KW"/>
</dbReference>
<name>A0ABD0S8S4_LOXSC</name>
<dbReference type="GO" id="GO:0004527">
    <property type="term" value="F:exonuclease activity"/>
    <property type="evidence" value="ECO:0007669"/>
    <property type="project" value="UniProtKB-KW"/>
</dbReference>
<dbReference type="SUPFAM" id="SSF53098">
    <property type="entry name" value="Ribonuclease H-like"/>
    <property type="match status" value="1"/>
</dbReference>
<keyword evidence="2" id="KW-0540">Nuclease</keyword>
<organism evidence="9 10">
    <name type="scientific">Loxostege sticticalis</name>
    <name type="common">Beet webworm moth</name>
    <dbReference type="NCBI Taxonomy" id="481309"/>
    <lineage>
        <taxon>Eukaryota</taxon>
        <taxon>Metazoa</taxon>
        <taxon>Ecdysozoa</taxon>
        <taxon>Arthropoda</taxon>
        <taxon>Hexapoda</taxon>
        <taxon>Insecta</taxon>
        <taxon>Pterygota</taxon>
        <taxon>Neoptera</taxon>
        <taxon>Endopterygota</taxon>
        <taxon>Lepidoptera</taxon>
        <taxon>Glossata</taxon>
        <taxon>Ditrysia</taxon>
        <taxon>Pyraloidea</taxon>
        <taxon>Crambidae</taxon>
        <taxon>Pyraustinae</taxon>
        <taxon>Loxostege</taxon>
    </lineage>
</organism>
<dbReference type="AlphaFoldDB" id="A0ABD0S8S4"/>
<gene>
    <name evidence="9" type="ORF">ABMA28_010604</name>
</gene>
<evidence type="ECO:0000256" key="2">
    <source>
        <dbReference type="ARBA" id="ARBA00022722"/>
    </source>
</evidence>
<comment type="caution">
    <text evidence="9">The sequence shown here is derived from an EMBL/GenBank/DDBJ whole genome shotgun (WGS) entry which is preliminary data.</text>
</comment>
<dbReference type="InterPro" id="IPR012337">
    <property type="entry name" value="RNaseH-like_sf"/>
</dbReference>
<sequence>MCCIESYVFFDIETTGLPWLEKNRTKITELSFVVALRKDVIVIPHGSLPPVSKLSLVFNPGRPIDPEAVKLNGLSNDLLRHAPVFRQKIETIVSFLKELPKPVCLVAHNGNRFDFKILLAEFNDANMLLPDDLLFVDSLIGFRQILASSNGRKVKVAKPLCTVSSEAQDLLTDDEDEWPDLNLSTEEWKDIDEICDSLSDISCEDITEAKKITLKKQNGKKQANRSEVISKVFSKTNNVNKESYTLLSLYKRLINKEPYNHHRAEDDCCMLLECVIAVKDEFILWADEACKMLKEVQPLIRQ</sequence>
<feature type="domain" description="Exonuclease" evidence="8">
    <location>
        <begin position="6"/>
        <end position="284"/>
    </location>
</feature>